<dbReference type="InterPro" id="IPR004714">
    <property type="entry name" value="Cyt_oxidase_maturation_cbb3"/>
</dbReference>
<evidence type="ECO:0000313" key="2">
    <source>
        <dbReference type="EMBL" id="SFP73404.1"/>
    </source>
</evidence>
<proteinExistence type="predicted"/>
<evidence type="ECO:0000256" key="1">
    <source>
        <dbReference type="SAM" id="MobiDB-lite"/>
    </source>
</evidence>
<gene>
    <name evidence="2" type="ORF">SAMN05444277_101910</name>
</gene>
<sequence length="52" mass="5913">MSVIFLLLTASILIAALFLLAFLWSVKKGQYDDQQSPPVRMLFDDKPTNNNQ</sequence>
<organism evidence="2 3">
    <name type="scientific">Parafilimonas terrae</name>
    <dbReference type="NCBI Taxonomy" id="1465490"/>
    <lineage>
        <taxon>Bacteria</taxon>
        <taxon>Pseudomonadati</taxon>
        <taxon>Bacteroidota</taxon>
        <taxon>Chitinophagia</taxon>
        <taxon>Chitinophagales</taxon>
        <taxon>Chitinophagaceae</taxon>
        <taxon>Parafilimonas</taxon>
    </lineage>
</organism>
<dbReference type="STRING" id="1465490.SAMN05444277_101910"/>
<protein>
    <submittedName>
        <fullName evidence="2">Cytochrome oxidase maturation protein, cbb3-type</fullName>
    </submittedName>
</protein>
<reference evidence="2 3" key="1">
    <citation type="submission" date="2016-10" db="EMBL/GenBank/DDBJ databases">
        <authorList>
            <person name="de Groot N.N."/>
        </authorList>
    </citation>
    <scope>NUCLEOTIDE SEQUENCE [LARGE SCALE GENOMIC DNA]</scope>
    <source>
        <strain evidence="2 3">DSM 28286</strain>
    </source>
</reference>
<feature type="compositionally biased region" description="Basic and acidic residues" evidence="1">
    <location>
        <begin position="42"/>
        <end position="52"/>
    </location>
</feature>
<dbReference type="NCBIfam" id="TIGR00847">
    <property type="entry name" value="ccoS"/>
    <property type="match status" value="1"/>
</dbReference>
<dbReference type="Pfam" id="PF03597">
    <property type="entry name" value="FixS"/>
    <property type="match status" value="1"/>
</dbReference>
<evidence type="ECO:0000313" key="3">
    <source>
        <dbReference type="Proteomes" id="UP000199031"/>
    </source>
</evidence>
<dbReference type="AlphaFoldDB" id="A0A1I5SRI3"/>
<dbReference type="Proteomes" id="UP000199031">
    <property type="component" value="Unassembled WGS sequence"/>
</dbReference>
<accession>A0A1I5SRI3</accession>
<dbReference type="PANTHER" id="PTHR41532:SF1">
    <property type="entry name" value="FIXS PROTEIN"/>
    <property type="match status" value="1"/>
</dbReference>
<name>A0A1I5SRI3_9BACT</name>
<dbReference type="RefSeq" id="WP_090654926.1">
    <property type="nucleotide sequence ID" value="NZ_FOXQ01000001.1"/>
</dbReference>
<feature type="region of interest" description="Disordered" evidence="1">
    <location>
        <begin position="30"/>
        <end position="52"/>
    </location>
</feature>
<dbReference type="EMBL" id="FOXQ01000001">
    <property type="protein sequence ID" value="SFP73404.1"/>
    <property type="molecule type" value="Genomic_DNA"/>
</dbReference>
<dbReference type="PANTHER" id="PTHR41532">
    <property type="entry name" value="FIXS PROTEIN"/>
    <property type="match status" value="1"/>
</dbReference>
<keyword evidence="3" id="KW-1185">Reference proteome</keyword>